<accession>A0ABN2AKP4</accession>
<dbReference type="EMBL" id="BAAAOR010000023">
    <property type="protein sequence ID" value="GAA1520689.1"/>
    <property type="molecule type" value="Genomic_DNA"/>
</dbReference>
<reference evidence="1 2" key="1">
    <citation type="journal article" date="2019" name="Int. J. Syst. Evol. Microbiol.">
        <title>The Global Catalogue of Microorganisms (GCM) 10K type strain sequencing project: providing services to taxonomists for standard genome sequencing and annotation.</title>
        <authorList>
            <consortium name="The Broad Institute Genomics Platform"/>
            <consortium name="The Broad Institute Genome Sequencing Center for Infectious Disease"/>
            <person name="Wu L."/>
            <person name="Ma J."/>
        </authorList>
    </citation>
    <scope>NUCLEOTIDE SEQUENCE [LARGE SCALE GENOMIC DNA]</scope>
    <source>
        <strain evidence="1 2">JCM 14942</strain>
    </source>
</reference>
<gene>
    <name evidence="1" type="ORF">GCM10009788_25700</name>
</gene>
<keyword evidence="2" id="KW-1185">Reference proteome</keyword>
<evidence type="ECO:0000313" key="2">
    <source>
        <dbReference type="Proteomes" id="UP001500842"/>
    </source>
</evidence>
<name>A0ABN2AKP4_9ACTN</name>
<dbReference type="Proteomes" id="UP001500842">
    <property type="component" value="Unassembled WGS sequence"/>
</dbReference>
<protein>
    <recommendedName>
        <fullName evidence="3">Ig-like domain (Group 3)</fullName>
    </recommendedName>
</protein>
<proteinExistence type="predicted"/>
<evidence type="ECO:0008006" key="3">
    <source>
        <dbReference type="Google" id="ProtNLM"/>
    </source>
</evidence>
<evidence type="ECO:0000313" key="1">
    <source>
        <dbReference type="EMBL" id="GAA1520689.1"/>
    </source>
</evidence>
<sequence length="382" mass="40072">MAPVAHGVESSVTVNFTDCEVHKSPYTTNQQIGGETDWTTTLRLDHPSPIPVGDEVTVEAELGPLPPGTMPESMDDLRVQVYHLEFVNSVSGPLKLYSDNWIGDWDRNTPLALPEIEQEDSYAVAGLWDHRPKKIYLLFTGKDAGGEFIEYSFACDQVVNPQPILTTAVYDLSATPSLVLDRYQAQPGHTVAFTGKHLLAAAPTMPRAQANVTVGGVPAGAVEVDDSGAVRGGFTVPAGLSGTVEVRVSNGMRSATAPLAISALPGGGVGGVDVNNPATWHPHAQGGLVDHQAKVRVAAKKVRTGKKLKLGGSGFAPGEAVVIRAKGRKGKGKKLVTKVVNANAAGAIKANLKLRGAAKGTWRLTAIGVASGRGGATKFKVR</sequence>
<organism evidence="1 2">
    <name type="scientific">Nocardioides humi</name>
    <dbReference type="NCBI Taxonomy" id="449461"/>
    <lineage>
        <taxon>Bacteria</taxon>
        <taxon>Bacillati</taxon>
        <taxon>Actinomycetota</taxon>
        <taxon>Actinomycetes</taxon>
        <taxon>Propionibacteriales</taxon>
        <taxon>Nocardioidaceae</taxon>
        <taxon>Nocardioides</taxon>
    </lineage>
</organism>
<comment type="caution">
    <text evidence="1">The sequence shown here is derived from an EMBL/GenBank/DDBJ whole genome shotgun (WGS) entry which is preliminary data.</text>
</comment>